<accession>A0A917T314</accession>
<sequence length="177" mass="19561">MVTRQRLSPDDWLKAGVDALARLGPEGLKAEPLARVLETTKGSFYWHFPDVPTYQKRVLEYWSESNVAPEEAPKKKKEAVAELKSLMEDGFGEDGAAEAAMRTWARTDQDAADALARIDAVRIERIRTLLDKLGVTNPDIPRALYAARIGAAQIAKGKDKTTKAAIETLVDMVIALR</sequence>
<reference evidence="1" key="2">
    <citation type="submission" date="2020-09" db="EMBL/GenBank/DDBJ databases">
        <authorList>
            <person name="Sun Q."/>
            <person name="Zhou Y."/>
        </authorList>
    </citation>
    <scope>NUCLEOTIDE SEQUENCE</scope>
    <source>
        <strain evidence="1">CGMCC 1.6293</strain>
    </source>
</reference>
<evidence type="ECO:0000313" key="1">
    <source>
        <dbReference type="EMBL" id="GGM06531.1"/>
    </source>
</evidence>
<evidence type="ECO:0000313" key="2">
    <source>
        <dbReference type="Proteomes" id="UP000649829"/>
    </source>
</evidence>
<reference evidence="1" key="1">
    <citation type="journal article" date="2014" name="Int. J. Syst. Evol. Microbiol.">
        <title>Complete genome sequence of Corynebacterium casei LMG S-19264T (=DSM 44701T), isolated from a smear-ripened cheese.</title>
        <authorList>
            <consortium name="US DOE Joint Genome Institute (JGI-PGF)"/>
            <person name="Walter F."/>
            <person name="Albersmeier A."/>
            <person name="Kalinowski J."/>
            <person name="Ruckert C."/>
        </authorList>
    </citation>
    <scope>NUCLEOTIDE SEQUENCE</scope>
    <source>
        <strain evidence="1">CGMCC 1.6293</strain>
    </source>
</reference>
<dbReference type="AlphaFoldDB" id="A0A917T314"/>
<evidence type="ECO:0008006" key="3">
    <source>
        <dbReference type="Google" id="ProtNLM"/>
    </source>
</evidence>
<protein>
    <recommendedName>
        <fullName evidence="3">Transcriptional regulator</fullName>
    </recommendedName>
</protein>
<dbReference type="SUPFAM" id="SSF46689">
    <property type="entry name" value="Homeodomain-like"/>
    <property type="match status" value="1"/>
</dbReference>
<dbReference type="RefSeq" id="WP_028287151.1">
    <property type="nucleotide sequence ID" value="NZ_BMLF01000002.1"/>
</dbReference>
<gene>
    <name evidence="1" type="ORF">GCM10011534_30550</name>
</gene>
<dbReference type="InterPro" id="IPR009057">
    <property type="entry name" value="Homeodomain-like_sf"/>
</dbReference>
<name>A0A917T314_9RHOB</name>
<keyword evidence="2" id="KW-1185">Reference proteome</keyword>
<comment type="caution">
    <text evidence="1">The sequence shown here is derived from an EMBL/GenBank/DDBJ whole genome shotgun (WGS) entry which is preliminary data.</text>
</comment>
<dbReference type="EMBL" id="BMLF01000002">
    <property type="protein sequence ID" value="GGM06531.1"/>
    <property type="molecule type" value="Genomic_DNA"/>
</dbReference>
<dbReference type="Proteomes" id="UP000649829">
    <property type="component" value="Unassembled WGS sequence"/>
</dbReference>
<dbReference type="Gene3D" id="1.10.357.10">
    <property type="entry name" value="Tetracycline Repressor, domain 2"/>
    <property type="match status" value="1"/>
</dbReference>
<proteinExistence type="predicted"/>
<organism evidence="1 2">
    <name type="scientific">Pseudooceanicola nanhaiensis</name>
    <dbReference type="NCBI Taxonomy" id="375761"/>
    <lineage>
        <taxon>Bacteria</taxon>
        <taxon>Pseudomonadati</taxon>
        <taxon>Pseudomonadota</taxon>
        <taxon>Alphaproteobacteria</taxon>
        <taxon>Rhodobacterales</taxon>
        <taxon>Paracoccaceae</taxon>
        <taxon>Pseudooceanicola</taxon>
    </lineage>
</organism>